<proteinExistence type="predicted"/>
<evidence type="ECO:0000313" key="1">
    <source>
        <dbReference type="EMBL" id="GAH38659.1"/>
    </source>
</evidence>
<gene>
    <name evidence="1" type="ORF">S03H2_18427</name>
</gene>
<protein>
    <submittedName>
        <fullName evidence="1">Uncharacterized protein</fullName>
    </submittedName>
</protein>
<dbReference type="EMBL" id="BARU01009562">
    <property type="protein sequence ID" value="GAH38659.1"/>
    <property type="molecule type" value="Genomic_DNA"/>
</dbReference>
<accession>X1GAP8</accession>
<feature type="non-terminal residue" evidence="1">
    <location>
        <position position="43"/>
    </location>
</feature>
<dbReference type="AlphaFoldDB" id="X1GAP8"/>
<reference evidence="1" key="1">
    <citation type="journal article" date="2014" name="Front. Microbiol.">
        <title>High frequency of phylogenetically diverse reductive dehalogenase-homologous genes in deep subseafloor sedimentary metagenomes.</title>
        <authorList>
            <person name="Kawai M."/>
            <person name="Futagami T."/>
            <person name="Toyoda A."/>
            <person name="Takaki Y."/>
            <person name="Nishi S."/>
            <person name="Hori S."/>
            <person name="Arai W."/>
            <person name="Tsubouchi T."/>
            <person name="Morono Y."/>
            <person name="Uchiyama I."/>
            <person name="Ito T."/>
            <person name="Fujiyama A."/>
            <person name="Inagaki F."/>
            <person name="Takami H."/>
        </authorList>
    </citation>
    <scope>NUCLEOTIDE SEQUENCE</scope>
    <source>
        <strain evidence="1">Expedition CK06-06</strain>
    </source>
</reference>
<organism evidence="1">
    <name type="scientific">marine sediment metagenome</name>
    <dbReference type="NCBI Taxonomy" id="412755"/>
    <lineage>
        <taxon>unclassified sequences</taxon>
        <taxon>metagenomes</taxon>
        <taxon>ecological metagenomes</taxon>
    </lineage>
</organism>
<name>X1GAP8_9ZZZZ</name>
<sequence>MSIYWNNKLLKKLSENTKRKVKYKLNTDVGRFYFYLDRNKDRE</sequence>
<comment type="caution">
    <text evidence="1">The sequence shown here is derived from an EMBL/GenBank/DDBJ whole genome shotgun (WGS) entry which is preliminary data.</text>
</comment>